<feature type="region of interest" description="Disordered" evidence="1">
    <location>
        <begin position="1"/>
        <end position="24"/>
    </location>
</feature>
<comment type="caution">
    <text evidence="3">The sequence shown here is derived from an EMBL/GenBank/DDBJ whole genome shotgun (WGS) entry which is preliminary data.</text>
</comment>
<evidence type="ECO:0000313" key="4">
    <source>
        <dbReference type="Proteomes" id="UP001212217"/>
    </source>
</evidence>
<feature type="transmembrane region" description="Helical" evidence="2">
    <location>
        <begin position="151"/>
        <end position="171"/>
    </location>
</feature>
<sequence length="383" mass="44185">MGNNNNQRYNNNESNSGYKDQDQNYYDNYQNQDFLDYNESNYDQSQIYNENYQNQNMYNDQYNQNTNFNDNFQNQDMQGYNDYFNQGTNDYDINYQDQNMNYNTQQYQESYNVYNDNNQFATNNQEYYEQNDNNFNQVYEEYAEPKKRTGIILLVSFLIVGLIAISGYFAYNKYVVNKKAVVDLNQYEIEFKPYGTDGDGTAAADIKKVPTVENADGSVTQFLQEPTITYSKSNNLKNGEKVEVTISLSKSSADAKKLELKGEFKRSYTVRGLSEKSKDNNSSKDSKSNSSSIVLREDSSVNTKELTDTQVGNWARAMYIKDFARNSSASDFSYDVWLGSDHLAYANLKRNGSVVGKYRVNARGELEQYDNGGWSIVSSTYIS</sequence>
<evidence type="ECO:0008006" key="5">
    <source>
        <dbReference type="Google" id="ProtNLM"/>
    </source>
</evidence>
<keyword evidence="2" id="KW-1133">Transmembrane helix</keyword>
<feature type="region of interest" description="Disordered" evidence="1">
    <location>
        <begin position="271"/>
        <end position="296"/>
    </location>
</feature>
<dbReference type="Proteomes" id="UP001212217">
    <property type="component" value="Unassembled WGS sequence"/>
</dbReference>
<organism evidence="3 4">
    <name type="scientific">Gemella haemolysans</name>
    <dbReference type="NCBI Taxonomy" id="1379"/>
    <lineage>
        <taxon>Bacteria</taxon>
        <taxon>Bacillati</taxon>
        <taxon>Bacillota</taxon>
        <taxon>Bacilli</taxon>
        <taxon>Bacillales</taxon>
        <taxon>Gemellaceae</taxon>
        <taxon>Gemella</taxon>
    </lineage>
</organism>
<keyword evidence="2" id="KW-0472">Membrane</keyword>
<name>A0AAW6B6S4_9BACL</name>
<reference evidence="3" key="1">
    <citation type="submission" date="2023-08" db="EMBL/GenBank/DDBJ databases">
        <title>Dental plaque isolates bound by oral lectin ZG16B.</title>
        <authorList>
            <person name="Ghosh S."/>
        </authorList>
    </citation>
    <scope>NUCLEOTIDE SEQUENCE</scope>
    <source>
        <strain evidence="3">DP3_5B</strain>
    </source>
</reference>
<feature type="compositionally biased region" description="Basic and acidic residues" evidence="1">
    <location>
        <begin position="273"/>
        <end position="287"/>
    </location>
</feature>
<feature type="compositionally biased region" description="Low complexity" evidence="1">
    <location>
        <begin position="1"/>
        <end position="15"/>
    </location>
</feature>
<keyword evidence="2" id="KW-0812">Transmembrane</keyword>
<evidence type="ECO:0000256" key="1">
    <source>
        <dbReference type="SAM" id="MobiDB-lite"/>
    </source>
</evidence>
<dbReference type="AlphaFoldDB" id="A0AAW6B6S4"/>
<protein>
    <recommendedName>
        <fullName evidence="5">PASTA domain-containing protein</fullName>
    </recommendedName>
</protein>
<dbReference type="EMBL" id="JAQMFS010000057">
    <property type="protein sequence ID" value="MDB6186110.1"/>
    <property type="molecule type" value="Genomic_DNA"/>
</dbReference>
<evidence type="ECO:0000256" key="2">
    <source>
        <dbReference type="SAM" id="Phobius"/>
    </source>
</evidence>
<proteinExistence type="predicted"/>
<dbReference type="RefSeq" id="WP_271987355.1">
    <property type="nucleotide sequence ID" value="NZ_JAQMFS010000057.1"/>
</dbReference>
<gene>
    <name evidence="3" type="ORF">PNO30_04840</name>
</gene>
<evidence type="ECO:0000313" key="3">
    <source>
        <dbReference type="EMBL" id="MDB6186110.1"/>
    </source>
</evidence>
<accession>A0AAW6B6S4</accession>